<dbReference type="SUPFAM" id="SSF111321">
    <property type="entry name" value="AF1104-like"/>
    <property type="match status" value="1"/>
</dbReference>
<comment type="cofactor">
    <cofactor evidence="1">
        <name>Mn(2+)</name>
        <dbReference type="ChEBI" id="CHEBI:29035"/>
    </cofactor>
</comment>
<reference evidence="18" key="1">
    <citation type="journal article" date="2020" name="Nat. Ecol. Evol.">
        <title>Deeply conserved synteny resolves early events in vertebrate evolution.</title>
        <authorList>
            <person name="Simakov O."/>
            <person name="Marletaz F."/>
            <person name="Yue J.X."/>
            <person name="O'Connell B."/>
            <person name="Jenkins J."/>
            <person name="Brandt A."/>
            <person name="Calef R."/>
            <person name="Tung C.H."/>
            <person name="Huang T.K."/>
            <person name="Schmutz J."/>
            <person name="Satoh N."/>
            <person name="Yu J.K."/>
            <person name="Putnam N.H."/>
            <person name="Green R.E."/>
            <person name="Rokhsar D.S."/>
        </authorList>
    </citation>
    <scope>NUCLEOTIDE SEQUENCE [LARGE SCALE GENOMIC DNA]</scope>
    <source>
        <strain evidence="18">S238N-H82</strain>
    </source>
</reference>
<feature type="region of interest" description="Disordered" evidence="16">
    <location>
        <begin position="772"/>
        <end position="796"/>
    </location>
</feature>
<evidence type="ECO:0000256" key="8">
    <source>
        <dbReference type="ARBA" id="ARBA00022801"/>
    </source>
</evidence>
<keyword evidence="11" id="KW-0944">Nitration</keyword>
<dbReference type="GO" id="GO:0015937">
    <property type="term" value="P:coenzyme A biosynthetic process"/>
    <property type="evidence" value="ECO:0000318"/>
    <property type="project" value="GO_Central"/>
</dbReference>
<evidence type="ECO:0000256" key="5">
    <source>
        <dbReference type="ARBA" id="ARBA00022596"/>
    </source>
</evidence>
<keyword evidence="5" id="KW-0533">Nickel</keyword>
<comment type="catalytic activity">
    <reaction evidence="13">
        <text>(R)-4'-phospho-S-sulfopantetheine + H2O = (R)-S-sulfopantetheine + phosphate</text>
        <dbReference type="Rhea" id="RHEA:68340"/>
        <dbReference type="ChEBI" id="CHEBI:15377"/>
        <dbReference type="ChEBI" id="CHEBI:43474"/>
        <dbReference type="ChEBI" id="CHEBI:177302"/>
        <dbReference type="ChEBI" id="CHEBI:177303"/>
    </reaction>
    <physiologicalReaction direction="left-to-right" evidence="13">
        <dbReference type="Rhea" id="RHEA:68341"/>
    </physiologicalReaction>
</comment>
<reference evidence="19" key="2">
    <citation type="submission" date="2025-08" db="UniProtKB">
        <authorList>
            <consortium name="RefSeq"/>
        </authorList>
    </citation>
    <scope>IDENTIFICATION</scope>
    <source>
        <strain evidence="19">S238N-H82</strain>
        <tissue evidence="19">Testes</tissue>
    </source>
</reference>
<dbReference type="AlphaFoldDB" id="A0A9J7M2K4"/>
<evidence type="ECO:0000256" key="2">
    <source>
        <dbReference type="ARBA" id="ARBA00001967"/>
    </source>
</evidence>
<dbReference type="Pfam" id="PF03630">
    <property type="entry name" value="Fumble"/>
    <property type="match status" value="1"/>
</dbReference>
<keyword evidence="6" id="KW-0479">Metal-binding</keyword>
<feature type="compositionally biased region" description="Polar residues" evidence="16">
    <location>
        <begin position="780"/>
        <end position="789"/>
    </location>
</feature>
<evidence type="ECO:0000256" key="13">
    <source>
        <dbReference type="ARBA" id="ARBA00029347"/>
    </source>
</evidence>
<dbReference type="GO" id="GO:0005524">
    <property type="term" value="F:ATP binding"/>
    <property type="evidence" value="ECO:0007669"/>
    <property type="project" value="UniProtKB-KW"/>
</dbReference>
<evidence type="ECO:0000256" key="7">
    <source>
        <dbReference type="ARBA" id="ARBA00022741"/>
    </source>
</evidence>
<organism evidence="18 19">
    <name type="scientific">Branchiostoma floridae</name>
    <name type="common">Florida lancelet</name>
    <name type="synonym">Amphioxus</name>
    <dbReference type="NCBI Taxonomy" id="7739"/>
    <lineage>
        <taxon>Eukaryota</taxon>
        <taxon>Metazoa</taxon>
        <taxon>Chordata</taxon>
        <taxon>Cephalochordata</taxon>
        <taxon>Leptocardii</taxon>
        <taxon>Amphioxiformes</taxon>
        <taxon>Branchiostomatidae</taxon>
        <taxon>Branchiostoma</taxon>
    </lineage>
</organism>
<evidence type="ECO:0000256" key="4">
    <source>
        <dbReference type="ARBA" id="ARBA00019490"/>
    </source>
</evidence>
<dbReference type="GO" id="GO:0005829">
    <property type="term" value="C:cytosol"/>
    <property type="evidence" value="ECO:0000318"/>
    <property type="project" value="GO_Central"/>
</dbReference>
<dbReference type="GO" id="GO:0005634">
    <property type="term" value="C:nucleus"/>
    <property type="evidence" value="ECO:0000318"/>
    <property type="project" value="GO_Central"/>
</dbReference>
<dbReference type="InterPro" id="IPR004567">
    <property type="entry name" value="Type_II_PanK"/>
</dbReference>
<dbReference type="OrthoDB" id="498611at2759"/>
<comment type="function">
    <text evidence="15">Phosphatase which shows a preference for 4'-phosphopantetheine and its oxidatively damaged forms (sulfonate or S-sulfonate), providing strong indirect evidence that the phosphatase activity pre-empts damage in the coenzyme A (CoA) pathway. Hydrolyzing excess 4'-phosphopantetheine could constitute a directed overflow mechanism to prevent its oxidation to the S-sulfonate, sulfonate, or other forms. Hydrolyzing 4'-phosphopantetheine sulfonate or S-sulfonate would forestall their conversion to inactive forms of CoA and acyl carrier protein. May play a role in the physiological regulation of CoA intracellular levels.</text>
</comment>
<evidence type="ECO:0000256" key="1">
    <source>
        <dbReference type="ARBA" id="ARBA00001936"/>
    </source>
</evidence>
<dbReference type="Proteomes" id="UP000001554">
    <property type="component" value="Chromosome 12"/>
</dbReference>
<evidence type="ECO:0000256" key="9">
    <source>
        <dbReference type="ARBA" id="ARBA00022840"/>
    </source>
</evidence>
<keyword evidence="10" id="KW-0173">Coenzyme A biosynthesis</keyword>
<evidence type="ECO:0000256" key="16">
    <source>
        <dbReference type="SAM" id="MobiDB-lite"/>
    </source>
</evidence>
<dbReference type="CDD" id="cd24123">
    <property type="entry name" value="ASKHA_NBD_PanK-II_Pank4"/>
    <property type="match status" value="1"/>
</dbReference>
<evidence type="ECO:0000256" key="11">
    <source>
        <dbReference type="ARBA" id="ARBA00023074"/>
    </source>
</evidence>
<evidence type="ECO:0000313" key="19">
    <source>
        <dbReference type="RefSeq" id="XP_035692925.1"/>
    </source>
</evidence>
<dbReference type="NCBIfam" id="TIGR00555">
    <property type="entry name" value="panK_eukar"/>
    <property type="match status" value="1"/>
</dbReference>
<keyword evidence="9" id="KW-0067">ATP-binding</keyword>
<evidence type="ECO:0000256" key="12">
    <source>
        <dbReference type="ARBA" id="ARBA00023211"/>
    </source>
</evidence>
<dbReference type="PANTHER" id="PTHR12280">
    <property type="entry name" value="PANTOTHENATE KINASE"/>
    <property type="match status" value="1"/>
</dbReference>
<evidence type="ECO:0000256" key="15">
    <source>
        <dbReference type="ARBA" id="ARBA00046055"/>
    </source>
</evidence>
<dbReference type="FunFam" id="3.30.420.40:FF:000067">
    <property type="entry name" value="Pantothenate kinase 4"/>
    <property type="match status" value="1"/>
</dbReference>
<evidence type="ECO:0000259" key="17">
    <source>
        <dbReference type="Pfam" id="PF01937"/>
    </source>
</evidence>
<evidence type="ECO:0000256" key="3">
    <source>
        <dbReference type="ARBA" id="ARBA00011388"/>
    </source>
</evidence>
<keyword evidence="8" id="KW-0378">Hydrolase</keyword>
<dbReference type="GO" id="GO:0016791">
    <property type="term" value="F:phosphatase activity"/>
    <property type="evidence" value="ECO:0000318"/>
    <property type="project" value="GO_Central"/>
</dbReference>
<dbReference type="Gene3D" id="3.40.50.10880">
    <property type="entry name" value="Uncharacterised protein PF01937, DUF89, domain 3"/>
    <property type="match status" value="1"/>
</dbReference>
<evidence type="ECO:0000256" key="6">
    <source>
        <dbReference type="ARBA" id="ARBA00022723"/>
    </source>
</evidence>
<keyword evidence="18" id="KW-1185">Reference proteome</keyword>
<dbReference type="Gene3D" id="1.20.1700.10">
    <property type="entry name" value="AF1104-like"/>
    <property type="match status" value="1"/>
</dbReference>
<keyword evidence="7" id="KW-0547">Nucleotide-binding</keyword>
<feature type="domain" description="Damage-control phosphatase ARMT1-like metal-binding" evidence="17">
    <location>
        <begin position="461"/>
        <end position="759"/>
    </location>
</feature>
<protein>
    <recommendedName>
        <fullName evidence="4">4'-phosphopantetheine phosphatase</fullName>
    </recommendedName>
    <alternativeName>
        <fullName evidence="14">Inactive pantothenic acid kinase 4</fullName>
    </alternativeName>
</protein>
<dbReference type="Gene3D" id="3.30.420.510">
    <property type="match status" value="1"/>
</dbReference>
<comment type="subunit">
    <text evidence="3">Homodimer. Interacts with PKM.</text>
</comment>
<accession>A0A9J7M2K4</accession>
<evidence type="ECO:0000313" key="18">
    <source>
        <dbReference type="Proteomes" id="UP000001554"/>
    </source>
</evidence>
<dbReference type="PANTHER" id="PTHR12280:SF20">
    <property type="entry name" value="4'-PHOSPHOPANTETHEINE PHOSPHATASE"/>
    <property type="match status" value="1"/>
</dbReference>
<evidence type="ECO:0000256" key="14">
    <source>
        <dbReference type="ARBA" id="ARBA00032948"/>
    </source>
</evidence>
<comment type="cofactor">
    <cofactor evidence="2">
        <name>Ni(2+)</name>
        <dbReference type="ChEBI" id="CHEBI:49786"/>
    </cofactor>
</comment>
<dbReference type="OMA" id="LNEYKYW"/>
<dbReference type="InterPro" id="IPR043129">
    <property type="entry name" value="ATPase_NBD"/>
</dbReference>
<name>A0A9J7M2K4_BRAFL</name>
<dbReference type="FunFam" id="3.40.50.10880:FF:000001">
    <property type="entry name" value="Pantothenate kinase 4"/>
    <property type="match status" value="1"/>
</dbReference>
<gene>
    <name evidence="19" type="primary">LOC118427308</name>
</gene>
<dbReference type="InterPro" id="IPR035073">
    <property type="entry name" value="At2g17340_3_helix_bundle"/>
</dbReference>
<dbReference type="Pfam" id="PF01937">
    <property type="entry name" value="ARMT1-like_dom"/>
    <property type="match status" value="1"/>
</dbReference>
<keyword evidence="12" id="KW-0464">Manganese</keyword>
<dbReference type="Gene3D" id="3.30.420.40">
    <property type="match status" value="1"/>
</dbReference>
<proteinExistence type="predicted"/>
<dbReference type="FunFam" id="3.30.420.510:FF:000008">
    <property type="entry name" value="Pantothenate kinase"/>
    <property type="match status" value="1"/>
</dbReference>
<dbReference type="FunFam" id="1.20.1700.10:FF:000001">
    <property type="entry name" value="Pantothenate kinase 4"/>
    <property type="match status" value="1"/>
</dbReference>
<dbReference type="InterPro" id="IPR002791">
    <property type="entry name" value="ARMT1-like_metal-bd"/>
</dbReference>
<dbReference type="SUPFAM" id="SSF53067">
    <property type="entry name" value="Actin-like ATPase domain"/>
    <property type="match status" value="2"/>
</dbReference>
<sequence>MCAERSYARSISLPPDEVFRNLRNAKRFAMDIGGSLAKLAYYSTVERSRAYVSASSGGDDGDGQDDHHLYEIQEQNELGARIHFVKFEMTYFEKCLDFIKENLVSSHGEMMGKVVKATGGGSHKYTNLIRDKLGLECDKEDEMQCLIQGCIFVLRNITNEAFEYQRHSPQPYKFQTMDADLFPFLLVNIGSGVSIVKVESHDKYERIGGSSIGGGSFLGLGCKLTKAKNFDELLQLASQGDHRNVDMLVRDIYGGAYSALGLPGELIASSFGKMVSAKDGEGQEFEEQDIAKSLLHTISNDIGQISCLYAQLHGLRKIYFGGFFIRGHPVTMHTITYAINFWSRGTLQALFLRHEGYLGAIGAFLKGAEEDDSEKYCWGENYAGSSGLHSTSPPPDFIPRDRTASFDRFELDRLERPLVSLPALLDPPSYFPDTVDLTEDPDARKYWLDCFEEALGKVAARAVASQPSRDDAEMRAQQFMAKYNKRLETLREHPFAYGSLTVRSLLDTREQCLNEFHFADPYQHIKQQENEAALRILPERLQHLDSLEFRARQVALAEGLLAGNVFDWGAKAITRLMEGDDSFGFEEAMSKLQARPWLVDDLDPWLERLQDHPHKCALIFADNSGLDIILGVFPFAREMVLRGTQVILCANSKPALNDVTYGELKILAKKVAELCPTIRTALSEGHLKVMASGAASPCLDLSRIDEMLSQECQRRGVDLVVLEGMGRAIHTNYHAAFSCESLKLAVLKNKWLANRLGGDVFSVIFKYTKGSKVEGKTPSKNDIGTQQPRKSPETDR</sequence>
<dbReference type="GeneID" id="118427308"/>
<dbReference type="InterPro" id="IPR036075">
    <property type="entry name" value="ARMT-1-like_metal-bd_sf"/>
</dbReference>
<dbReference type="GO" id="GO:0046872">
    <property type="term" value="F:metal ion binding"/>
    <property type="evidence" value="ECO:0007669"/>
    <property type="project" value="UniProtKB-KW"/>
</dbReference>
<dbReference type="KEGG" id="bfo:118427308"/>
<dbReference type="RefSeq" id="XP_035692925.1">
    <property type="nucleotide sequence ID" value="XM_035837032.1"/>
</dbReference>
<evidence type="ECO:0000256" key="10">
    <source>
        <dbReference type="ARBA" id="ARBA00022993"/>
    </source>
</evidence>